<dbReference type="EMBL" id="JRVC01000023">
    <property type="protein sequence ID" value="KHS43196.1"/>
    <property type="molecule type" value="Genomic_DNA"/>
</dbReference>
<dbReference type="GO" id="GO:0005886">
    <property type="term" value="C:plasma membrane"/>
    <property type="evidence" value="ECO:0007669"/>
    <property type="project" value="TreeGrafter"/>
</dbReference>
<reference evidence="2 3" key="1">
    <citation type="submission" date="2014-10" db="EMBL/GenBank/DDBJ databases">
        <title>Draft genome sequence of Novosphingobium subterraneum DSM 12447.</title>
        <authorList>
            <person name="Gan H.M."/>
            <person name="Gan H.Y."/>
            <person name="Savka M.A."/>
        </authorList>
    </citation>
    <scope>NUCLEOTIDE SEQUENCE [LARGE SCALE GENOMIC DNA]</scope>
    <source>
        <strain evidence="2 3">DSM 12447</strain>
    </source>
</reference>
<organism evidence="2 3">
    <name type="scientific">Novosphingobium subterraneum</name>
    <dbReference type="NCBI Taxonomy" id="48936"/>
    <lineage>
        <taxon>Bacteria</taxon>
        <taxon>Pseudomonadati</taxon>
        <taxon>Pseudomonadota</taxon>
        <taxon>Alphaproteobacteria</taxon>
        <taxon>Sphingomonadales</taxon>
        <taxon>Sphingomonadaceae</taxon>
        <taxon>Novosphingobium</taxon>
    </lineage>
</organism>
<evidence type="ECO:0000313" key="2">
    <source>
        <dbReference type="EMBL" id="KHS43196.1"/>
    </source>
</evidence>
<keyword evidence="1" id="KW-1133">Transmembrane helix</keyword>
<feature type="transmembrane region" description="Helical" evidence="1">
    <location>
        <begin position="6"/>
        <end position="39"/>
    </location>
</feature>
<dbReference type="PANTHER" id="PTHR35813:SF1">
    <property type="entry name" value="INNER MEMBRANE PROTEIN YBAN"/>
    <property type="match status" value="1"/>
</dbReference>
<accession>A0A0B8ZJG2</accession>
<dbReference type="RefSeq" id="WP_039337354.1">
    <property type="nucleotide sequence ID" value="NZ_JRVC01000023.1"/>
</dbReference>
<comment type="caution">
    <text evidence="2">The sequence shown here is derived from an EMBL/GenBank/DDBJ whole genome shotgun (WGS) entry which is preliminary data.</text>
</comment>
<proteinExistence type="predicted"/>
<dbReference type="InterPro" id="IPR007401">
    <property type="entry name" value="DUF454"/>
</dbReference>
<keyword evidence="1" id="KW-0472">Membrane</keyword>
<dbReference type="PANTHER" id="PTHR35813">
    <property type="entry name" value="INNER MEMBRANE PROTEIN YBAN"/>
    <property type="match status" value="1"/>
</dbReference>
<dbReference type="Proteomes" id="UP000031338">
    <property type="component" value="Unassembled WGS sequence"/>
</dbReference>
<dbReference type="Pfam" id="PF04304">
    <property type="entry name" value="DUF454"/>
    <property type="match status" value="1"/>
</dbReference>
<gene>
    <name evidence="2" type="primary">ybaN</name>
    <name evidence="2" type="ORF">NJ75_03825</name>
</gene>
<evidence type="ECO:0000256" key="1">
    <source>
        <dbReference type="SAM" id="Phobius"/>
    </source>
</evidence>
<protein>
    <submittedName>
        <fullName evidence="2">Inner membrane protein YbaN</fullName>
    </submittedName>
</protein>
<name>A0A0B8ZJG2_9SPHN</name>
<dbReference type="AlphaFoldDB" id="A0A0B8ZJG2"/>
<sequence>MRRHLYLAGGVISVALGAVGAFLPILPTVPFLLLATFCFARSNPAWEQRLLNHPRYGPPLRQWRDRRAISRKAKTGALIAMGAGVVLTGVTAGWPWVLIPAVVMGVTGTWIWTRAE</sequence>
<dbReference type="PIRSF" id="PIRSF016789">
    <property type="entry name" value="DUF454"/>
    <property type="match status" value="1"/>
</dbReference>
<keyword evidence="3" id="KW-1185">Reference proteome</keyword>
<dbReference type="PATRIC" id="fig|48936.3.peg.3861"/>
<keyword evidence="1" id="KW-0812">Transmembrane</keyword>
<feature type="transmembrane region" description="Helical" evidence="1">
    <location>
        <begin position="73"/>
        <end position="90"/>
    </location>
</feature>
<evidence type="ECO:0000313" key="3">
    <source>
        <dbReference type="Proteomes" id="UP000031338"/>
    </source>
</evidence>
<dbReference type="STRING" id="48936.NJ75_03825"/>